<dbReference type="RefSeq" id="WP_001124109.1">
    <property type="nucleotide sequence ID" value="NZ_JAENTD010000065.1"/>
</dbReference>
<comment type="caution">
    <text evidence="1">The sequence shown here is derived from an EMBL/GenBank/DDBJ whole genome shotgun (WGS) entry which is preliminary data.</text>
</comment>
<gene>
    <name evidence="1" type="ORF">EJ062_10170</name>
</gene>
<organism evidence="1 2">
    <name type="scientific">Acinetobacter baumannii</name>
    <dbReference type="NCBI Taxonomy" id="470"/>
    <lineage>
        <taxon>Bacteria</taxon>
        <taxon>Pseudomonadati</taxon>
        <taxon>Pseudomonadota</taxon>
        <taxon>Gammaproteobacteria</taxon>
        <taxon>Moraxellales</taxon>
        <taxon>Moraxellaceae</taxon>
        <taxon>Acinetobacter</taxon>
        <taxon>Acinetobacter calcoaceticus/baumannii complex</taxon>
    </lineage>
</organism>
<evidence type="ECO:0000313" key="2">
    <source>
        <dbReference type="Proteomes" id="UP000268239"/>
    </source>
</evidence>
<proteinExistence type="predicted"/>
<protein>
    <submittedName>
        <fullName evidence="1">Uncharacterized protein</fullName>
    </submittedName>
</protein>
<accession>A0AAQ1ATM6</accession>
<dbReference type="Proteomes" id="UP000268239">
    <property type="component" value="Unassembled WGS sequence"/>
</dbReference>
<dbReference type="AlphaFoldDB" id="A0AAQ1ATM6"/>
<dbReference type="EMBL" id="RXLU01000054">
    <property type="protein sequence ID" value="RTQ80375.1"/>
    <property type="molecule type" value="Genomic_DNA"/>
</dbReference>
<sequence length="110" mass="12315">MPKIAYSGGADNASYSEAQIKIEGSCVYLMRENDRVLPVFATKDALWDSNKHLLIVDSKEYKKGDTIAYGSGEAYPLNLNDYNWIVKPDTTCDLNKGIIINQLIEPITKK</sequence>
<reference evidence="1 2" key="1">
    <citation type="submission" date="2018-12" db="EMBL/GenBank/DDBJ databases">
        <title>Draft Genome Sequences Human Pathogenic Acinetobacter baumannii Strains.</title>
        <authorList>
            <person name="Madhi M."/>
            <person name="Ronco T."/>
            <person name="Olsen R.H."/>
            <person name="Hassani A."/>
        </authorList>
    </citation>
    <scope>NUCLEOTIDE SEQUENCE [LARGE SCALE GENOMIC DNA]</scope>
    <source>
        <strain evidence="1 2">AB3</strain>
    </source>
</reference>
<name>A0AAQ1ATM6_ACIBA</name>
<evidence type="ECO:0000313" key="1">
    <source>
        <dbReference type="EMBL" id="RTQ80375.1"/>
    </source>
</evidence>